<sequence>MDLVFAPSQVESWPIARLRPYARNAKMHGDDQVSKIAASMAKFGWTVPCMVADDGELIAGHGRVLAATMLGLTEVPVIRLSHLDEAERRAYRIADNKLTELGEWDEALLRDEIAGLLAEVFDLTLLGISDDELDALLRDPEALGGDGPVEGADDVPELPVSPVSVPGDLWQLGAHRLICGDSTAADVVGHLLGDVRPLLMVTDPPYGVEYDPSWRNQAGAAKTKRTGKVLNDDRADWREAWALFPGDVAYVWHPLCQGSCRPL</sequence>
<proteinExistence type="predicted"/>
<evidence type="ECO:0000313" key="3">
    <source>
        <dbReference type="Proteomes" id="UP000219467"/>
    </source>
</evidence>
<evidence type="ECO:0000313" key="2">
    <source>
        <dbReference type="EMBL" id="SNX73103.1"/>
    </source>
</evidence>
<dbReference type="CDD" id="cd16403">
    <property type="entry name" value="ParB_N_like_MT"/>
    <property type="match status" value="1"/>
</dbReference>
<protein>
    <submittedName>
        <fullName evidence="2">ParB-like nuclease family protein</fullName>
    </submittedName>
</protein>
<dbReference type="SUPFAM" id="SSF53335">
    <property type="entry name" value="S-adenosyl-L-methionine-dependent methyltransferases"/>
    <property type="match status" value="1"/>
</dbReference>
<dbReference type="SMART" id="SM00470">
    <property type="entry name" value="ParB"/>
    <property type="match status" value="1"/>
</dbReference>
<dbReference type="InterPro" id="IPR029063">
    <property type="entry name" value="SAM-dependent_MTases_sf"/>
</dbReference>
<name>A0A285D1P5_9RHOB</name>
<dbReference type="SUPFAM" id="SSF110849">
    <property type="entry name" value="ParB/Sulfiredoxin"/>
    <property type="match status" value="1"/>
</dbReference>
<feature type="domain" description="ParB-like N-terminal" evidence="1">
    <location>
        <begin position="11"/>
        <end position="97"/>
    </location>
</feature>
<dbReference type="InterPro" id="IPR036086">
    <property type="entry name" value="ParB/Sulfiredoxin_sf"/>
</dbReference>
<dbReference type="Proteomes" id="UP000219467">
    <property type="component" value="Unassembled WGS sequence"/>
</dbReference>
<keyword evidence="3" id="KW-1185">Reference proteome</keyword>
<evidence type="ECO:0000259" key="1">
    <source>
        <dbReference type="SMART" id="SM00470"/>
    </source>
</evidence>
<dbReference type="EMBL" id="OAOQ01000014">
    <property type="protein sequence ID" value="SNX73103.1"/>
    <property type="molecule type" value="Genomic_DNA"/>
</dbReference>
<reference evidence="3" key="1">
    <citation type="submission" date="2017-08" db="EMBL/GenBank/DDBJ databases">
        <authorList>
            <person name="Varghese N."/>
            <person name="Submissions S."/>
        </authorList>
    </citation>
    <scope>NUCLEOTIDE SEQUENCE [LARGE SCALE GENOMIC DNA]</scope>
    <source>
        <strain evidence="3">JA234</strain>
    </source>
</reference>
<dbReference type="InterPro" id="IPR003115">
    <property type="entry name" value="ParB_N"/>
</dbReference>
<gene>
    <name evidence="2" type="ORF">SAMN05878503_11434</name>
</gene>
<organism evidence="2 3">
    <name type="scientific">Cereibacter ovatus</name>
    <dbReference type="NCBI Taxonomy" id="439529"/>
    <lineage>
        <taxon>Bacteria</taxon>
        <taxon>Pseudomonadati</taxon>
        <taxon>Pseudomonadota</taxon>
        <taxon>Alphaproteobacteria</taxon>
        <taxon>Rhodobacterales</taxon>
        <taxon>Paracoccaceae</taxon>
        <taxon>Cereibacter</taxon>
    </lineage>
</organism>
<accession>A0A285D1P5</accession>
<dbReference type="AlphaFoldDB" id="A0A285D1P5"/>
<dbReference type="Gene3D" id="3.90.1530.10">
    <property type="entry name" value="Conserved hypothetical protein from pyrococcus furiosus pfu- 392566-001, ParB domain"/>
    <property type="match status" value="1"/>
</dbReference>